<protein>
    <submittedName>
        <fullName evidence="1">Uncharacterized protein</fullName>
    </submittedName>
</protein>
<name>A0A0G4H1A1_9ALVE</name>
<accession>A0A0G4H1A1</accession>
<proteinExistence type="predicted"/>
<gene>
    <name evidence="1" type="ORF">Cvel_24248</name>
</gene>
<organism evidence="1">
    <name type="scientific">Chromera velia CCMP2878</name>
    <dbReference type="NCBI Taxonomy" id="1169474"/>
    <lineage>
        <taxon>Eukaryota</taxon>
        <taxon>Sar</taxon>
        <taxon>Alveolata</taxon>
        <taxon>Colpodellida</taxon>
        <taxon>Chromeraceae</taxon>
        <taxon>Chromera</taxon>
    </lineage>
</organism>
<sequence>MVMIKWAGVQRGQCCTSAQGCMNPCYIFCMARWTDTKNGTFQAKECCLAPAARAVNSYVRPYARPVPYTHIPSFEY</sequence>
<dbReference type="EMBL" id="CDMZ01001762">
    <property type="protein sequence ID" value="CEM37197.1"/>
    <property type="molecule type" value="Genomic_DNA"/>
</dbReference>
<reference evidence="1" key="1">
    <citation type="submission" date="2014-11" db="EMBL/GenBank/DDBJ databases">
        <authorList>
            <person name="Otto D Thomas"/>
            <person name="Naeem Raeece"/>
        </authorList>
    </citation>
    <scope>NUCLEOTIDE SEQUENCE</scope>
</reference>
<evidence type="ECO:0000313" key="1">
    <source>
        <dbReference type="EMBL" id="CEM37197.1"/>
    </source>
</evidence>
<dbReference type="AlphaFoldDB" id="A0A0G4H1A1"/>
<dbReference type="VEuPathDB" id="CryptoDB:Cvel_24248"/>